<evidence type="ECO:0000256" key="2">
    <source>
        <dbReference type="ARBA" id="ARBA00023125"/>
    </source>
</evidence>
<dbReference type="PROSITE" id="PS50110">
    <property type="entry name" value="RESPONSE_REGULATORY"/>
    <property type="match status" value="1"/>
</dbReference>
<sequence length="217" mass="24173">MIKVLLAEDHNMVRDGIRSLLEKEEDIQVLAEASNGKEVLKFLKDGLKPDIILTAINMPQMSGVEVIIRLKQTYPNVKVIVLTMLDDEKHVVQAFKAGATGYILKSANATELTFGIRHVISTGERFICTELSLKLLDKLVRIHDHSFEVNAEEIDISEREVEVLNLIAAGLTNQEAAEKLQTSKRTIESHRKSLTDKTGTRNTAALVRYAILNGIIS</sequence>
<keyword evidence="2" id="KW-0238">DNA-binding</keyword>
<dbReference type="InterPro" id="IPR039420">
    <property type="entry name" value="WalR-like"/>
</dbReference>
<feature type="domain" description="Response regulatory" evidence="5">
    <location>
        <begin position="3"/>
        <end position="120"/>
    </location>
</feature>
<dbReference type="Pfam" id="PF00072">
    <property type="entry name" value="Response_reg"/>
    <property type="match status" value="1"/>
</dbReference>
<dbReference type="SUPFAM" id="SSF46894">
    <property type="entry name" value="C-terminal effector domain of the bipartite response regulators"/>
    <property type="match status" value="1"/>
</dbReference>
<dbReference type="GO" id="GO:0003677">
    <property type="term" value="F:DNA binding"/>
    <property type="evidence" value="ECO:0007669"/>
    <property type="project" value="UniProtKB-KW"/>
</dbReference>
<dbReference type="GO" id="GO:0000160">
    <property type="term" value="P:phosphorelay signal transduction system"/>
    <property type="evidence" value="ECO:0007669"/>
    <property type="project" value="InterPro"/>
</dbReference>
<dbReference type="InterPro" id="IPR016032">
    <property type="entry name" value="Sig_transdc_resp-reg_C-effctor"/>
</dbReference>
<evidence type="ECO:0000256" key="1">
    <source>
        <dbReference type="ARBA" id="ARBA00022553"/>
    </source>
</evidence>
<dbReference type="Pfam" id="PF00196">
    <property type="entry name" value="GerE"/>
    <property type="match status" value="1"/>
</dbReference>
<dbReference type="SMART" id="SM00448">
    <property type="entry name" value="REC"/>
    <property type="match status" value="1"/>
</dbReference>
<proteinExistence type="predicted"/>
<dbReference type="SUPFAM" id="SSF52172">
    <property type="entry name" value="CheY-like"/>
    <property type="match status" value="1"/>
</dbReference>
<dbReference type="GO" id="GO:0006355">
    <property type="term" value="P:regulation of DNA-templated transcription"/>
    <property type="evidence" value="ECO:0007669"/>
    <property type="project" value="InterPro"/>
</dbReference>
<dbReference type="Gene3D" id="3.40.50.2300">
    <property type="match status" value="1"/>
</dbReference>
<dbReference type="InterPro" id="IPR058245">
    <property type="entry name" value="NreC/VraR/RcsB-like_REC"/>
</dbReference>
<evidence type="ECO:0000313" key="7">
    <source>
        <dbReference type="Proteomes" id="UP000619078"/>
    </source>
</evidence>
<feature type="domain" description="HTH luxR-type" evidence="4">
    <location>
        <begin position="149"/>
        <end position="214"/>
    </location>
</feature>
<comment type="caution">
    <text evidence="3">Lacks conserved residue(s) required for the propagation of feature annotation.</text>
</comment>
<keyword evidence="1" id="KW-0597">Phosphoprotein</keyword>
<dbReference type="CDD" id="cd06170">
    <property type="entry name" value="LuxR_C_like"/>
    <property type="match status" value="1"/>
</dbReference>
<dbReference type="AlphaFoldDB" id="A0A926NR32"/>
<keyword evidence="7" id="KW-1185">Reference proteome</keyword>
<organism evidence="6 7">
    <name type="scientific">Mucilaginibacter glaciei</name>
    <dbReference type="NCBI Taxonomy" id="2772109"/>
    <lineage>
        <taxon>Bacteria</taxon>
        <taxon>Pseudomonadati</taxon>
        <taxon>Bacteroidota</taxon>
        <taxon>Sphingobacteriia</taxon>
        <taxon>Sphingobacteriales</taxon>
        <taxon>Sphingobacteriaceae</taxon>
        <taxon>Mucilaginibacter</taxon>
    </lineage>
</organism>
<name>A0A926NR32_9SPHI</name>
<evidence type="ECO:0000256" key="3">
    <source>
        <dbReference type="PROSITE-ProRule" id="PRU00169"/>
    </source>
</evidence>
<dbReference type="EMBL" id="JACWMX010000006">
    <property type="protein sequence ID" value="MBD1394456.1"/>
    <property type="molecule type" value="Genomic_DNA"/>
</dbReference>
<dbReference type="InterPro" id="IPR001789">
    <property type="entry name" value="Sig_transdc_resp-reg_receiver"/>
</dbReference>
<evidence type="ECO:0000313" key="6">
    <source>
        <dbReference type="EMBL" id="MBD1394456.1"/>
    </source>
</evidence>
<evidence type="ECO:0000259" key="4">
    <source>
        <dbReference type="PROSITE" id="PS50043"/>
    </source>
</evidence>
<protein>
    <submittedName>
        <fullName evidence="6">Response regulator transcription factor</fullName>
    </submittedName>
</protein>
<dbReference type="PROSITE" id="PS50043">
    <property type="entry name" value="HTH_LUXR_2"/>
    <property type="match status" value="1"/>
</dbReference>
<accession>A0A926NR32</accession>
<comment type="caution">
    <text evidence="6">The sequence shown here is derived from an EMBL/GenBank/DDBJ whole genome shotgun (WGS) entry which is preliminary data.</text>
</comment>
<dbReference type="RefSeq" id="WP_191164201.1">
    <property type="nucleotide sequence ID" value="NZ_JACWMX010000006.1"/>
</dbReference>
<dbReference type="PANTHER" id="PTHR43214:SF43">
    <property type="entry name" value="TWO-COMPONENT RESPONSE REGULATOR"/>
    <property type="match status" value="1"/>
</dbReference>
<evidence type="ECO:0000259" key="5">
    <source>
        <dbReference type="PROSITE" id="PS50110"/>
    </source>
</evidence>
<dbReference type="InterPro" id="IPR011006">
    <property type="entry name" value="CheY-like_superfamily"/>
</dbReference>
<gene>
    <name evidence="6" type="ORF">IDJ76_15205</name>
</gene>
<reference evidence="6" key="1">
    <citation type="submission" date="2020-09" db="EMBL/GenBank/DDBJ databases">
        <title>Novel species of Mucilaginibacter isolated from a glacier on the Tibetan Plateau.</title>
        <authorList>
            <person name="Liu Q."/>
            <person name="Xin Y.-H."/>
        </authorList>
    </citation>
    <scope>NUCLEOTIDE SEQUENCE</scope>
    <source>
        <strain evidence="6">ZB1P21</strain>
    </source>
</reference>
<dbReference type="Proteomes" id="UP000619078">
    <property type="component" value="Unassembled WGS sequence"/>
</dbReference>
<dbReference type="SMART" id="SM00421">
    <property type="entry name" value="HTH_LUXR"/>
    <property type="match status" value="1"/>
</dbReference>
<dbReference type="CDD" id="cd17535">
    <property type="entry name" value="REC_NarL-like"/>
    <property type="match status" value="1"/>
</dbReference>
<dbReference type="PANTHER" id="PTHR43214">
    <property type="entry name" value="TWO-COMPONENT RESPONSE REGULATOR"/>
    <property type="match status" value="1"/>
</dbReference>
<dbReference type="PRINTS" id="PR00038">
    <property type="entry name" value="HTHLUXR"/>
</dbReference>
<dbReference type="InterPro" id="IPR000792">
    <property type="entry name" value="Tscrpt_reg_LuxR_C"/>
</dbReference>